<dbReference type="HOGENOM" id="CLU_032286_0_0_7"/>
<evidence type="ECO:0000313" key="2">
    <source>
        <dbReference type="EMBL" id="ACN14419.1"/>
    </source>
</evidence>
<evidence type="ECO:0000313" key="3">
    <source>
        <dbReference type="Proteomes" id="UP000000442"/>
    </source>
</evidence>
<reference evidence="2 3" key="1">
    <citation type="journal article" date="2009" name="Environ. Microbiol.">
        <title>Genome sequence of Desulfobacterium autotrophicum HRM2, a marine sulfate reducer oxidizing organic carbon completely to carbon dioxide.</title>
        <authorList>
            <person name="Strittmatter A.W."/>
            <person name="Liesegang H."/>
            <person name="Rabus R."/>
            <person name="Decker I."/>
            <person name="Amann J."/>
            <person name="Andres S."/>
            <person name="Henne A."/>
            <person name="Fricke W.F."/>
            <person name="Martinez-Arias R."/>
            <person name="Bartels D."/>
            <person name="Goesmann A."/>
            <person name="Krause L."/>
            <person name="Puehler A."/>
            <person name="Klenk H.P."/>
            <person name="Richter M."/>
            <person name="Schuler M."/>
            <person name="Gloeckner F.O."/>
            <person name="Meyerdierks A."/>
            <person name="Gottschalk G."/>
            <person name="Amann R."/>
        </authorList>
    </citation>
    <scope>NUCLEOTIDE SEQUENCE [LARGE SCALE GENOMIC DNA]</scope>
    <source>
        <strain evidence="3">ATCC 43914 / DSM 3382 / HRM2</strain>
    </source>
</reference>
<dbReference type="KEGG" id="dat:HRM2_13080"/>
<name>C0Q8S9_DESAH</name>
<dbReference type="RefSeq" id="WP_015903206.1">
    <property type="nucleotide sequence ID" value="NC_012108.1"/>
</dbReference>
<evidence type="ECO:0000256" key="1">
    <source>
        <dbReference type="SAM" id="MobiDB-lite"/>
    </source>
</evidence>
<proteinExistence type="predicted"/>
<keyword evidence="3" id="KW-1185">Reference proteome</keyword>
<feature type="region of interest" description="Disordered" evidence="1">
    <location>
        <begin position="366"/>
        <end position="396"/>
    </location>
</feature>
<dbReference type="InterPro" id="IPR045538">
    <property type="entry name" value="CIS_TMP"/>
</dbReference>
<organism evidence="2 3">
    <name type="scientific">Desulforapulum autotrophicum (strain ATCC 43914 / DSM 3382 / VKM B-1955 / HRM2)</name>
    <name type="common">Desulfobacterium autotrophicum</name>
    <dbReference type="NCBI Taxonomy" id="177437"/>
    <lineage>
        <taxon>Bacteria</taxon>
        <taxon>Pseudomonadati</taxon>
        <taxon>Thermodesulfobacteriota</taxon>
        <taxon>Desulfobacteria</taxon>
        <taxon>Desulfobacterales</taxon>
        <taxon>Desulfobacteraceae</taxon>
        <taxon>Desulforapulum</taxon>
    </lineage>
</organism>
<dbReference type="Proteomes" id="UP000000442">
    <property type="component" value="Chromosome"/>
</dbReference>
<gene>
    <name evidence="2" type="ordered locus">HRM2_13080</name>
</gene>
<dbReference type="eggNOG" id="COG4942">
    <property type="taxonomic scope" value="Bacteria"/>
</dbReference>
<sequence>MINDDTHMVQKLTLDLTIPDRTSAWEIQNRFSQFCHLRLGHIMDKVIHDVAQTEEHLHIDRMEINLKELSSHGMEEDFQEKFEQKFSELLKQHISEARHKASCKEKTFDHPDNSFLNHSDSDSSLAKDHFLSHDDHWLTILQLFLETGTLPWFAIRLQAEGLETIITGLVNKQPDKTRSFFQKQLKKPTPRRRFVLQFEWTLLKKVIFLVATPKPSFLSEDLDSYLEAIEKITPLFFPQASVGKLFWEAAVETAMEGTPGETFFQQVLLKTIHGLSPDDISQKIQILTAIEREVTSASAKDKVLQERLLSPFPPVRNNIRPDARTWENTEFLEQKSPFSRPISKEGTLYPGLEKDKQRYNARVEKAHPMDPLPGSKPFAPEKNDQTQTTPDMGPRPGTMVENLTTVQGDGLHAIGQTTEGHGPVLDTIYIENAGLVIIWPYLGRFFETIGFTEDGKFKTEAQRAKAVILLQYLASGQRTAPEFHLPLNKLLCGWDLASPIQKEITIPNRARQESQTLIKTVIKHWDALKSTSPETFQTSFFQRNGVLERTDHNWRLRVEKKPYDMLLERLPWSISMIRLSWMTTLLQVEW</sequence>
<dbReference type="Pfam" id="PF19268">
    <property type="entry name" value="CIS_TMP"/>
    <property type="match status" value="1"/>
</dbReference>
<dbReference type="STRING" id="177437.HRM2_13080"/>
<dbReference type="AlphaFoldDB" id="C0Q8S9"/>
<accession>C0Q8S9</accession>
<dbReference type="EMBL" id="CP001087">
    <property type="protein sequence ID" value="ACN14419.1"/>
    <property type="molecule type" value="Genomic_DNA"/>
</dbReference>
<protein>
    <submittedName>
        <fullName evidence="2">Uncharacterized protein</fullName>
    </submittedName>
</protein>